<proteinExistence type="predicted"/>
<dbReference type="Proteomes" id="UP000007799">
    <property type="component" value="Unassembled WGS sequence"/>
</dbReference>
<dbReference type="GeneID" id="16078130"/>
<evidence type="ECO:0000256" key="1">
    <source>
        <dbReference type="SAM" id="Phobius"/>
    </source>
</evidence>
<keyword evidence="3" id="KW-1185">Reference proteome</keyword>
<feature type="transmembrane region" description="Helical" evidence="1">
    <location>
        <begin position="21"/>
        <end position="46"/>
    </location>
</feature>
<feature type="transmembrane region" description="Helical" evidence="1">
    <location>
        <begin position="115"/>
        <end position="137"/>
    </location>
</feature>
<protein>
    <submittedName>
        <fullName evidence="2">Uncharacterized protein</fullName>
    </submittedName>
</protein>
<gene>
    <name evidence="2" type="ORF">PTSG_01556</name>
</gene>
<dbReference type="AlphaFoldDB" id="F2U0P6"/>
<feature type="transmembrane region" description="Helical" evidence="1">
    <location>
        <begin position="173"/>
        <end position="195"/>
    </location>
</feature>
<feature type="transmembrane region" description="Helical" evidence="1">
    <location>
        <begin position="84"/>
        <end position="103"/>
    </location>
</feature>
<evidence type="ECO:0000313" key="3">
    <source>
        <dbReference type="Proteomes" id="UP000007799"/>
    </source>
</evidence>
<dbReference type="RefSeq" id="XP_004997535.1">
    <property type="nucleotide sequence ID" value="XM_004997478.1"/>
</dbReference>
<sequence>MPNSSSATITRMGGQPEPAKVSRHTIVLIWLMLTVAALICLIVGLASPRLISGTVLVQGNATEYTAKFLFSSEEISWWKASSSAFMLSVLGTVLTIVLLLRALGRMSLVPYAQTAATLTNVAGVSGMMCLAAGFAYLDDSCEQGGRTENCDLACAPDEEMSFFILCRPYDVDAGMFLLILGVFLGLVGAITSMCLRIPLYREPPLPKQESFMTVARPN</sequence>
<name>F2U0P6_SALR5</name>
<dbReference type="KEGG" id="sre:PTSG_01556"/>
<reference evidence="2" key="1">
    <citation type="submission" date="2009-08" db="EMBL/GenBank/DDBJ databases">
        <title>Annotation of Salpingoeca rosetta.</title>
        <authorList>
            <consortium name="The Broad Institute Genome Sequencing Platform"/>
            <person name="Russ C."/>
            <person name="Cuomo C."/>
            <person name="Burger G."/>
            <person name="Gray M.W."/>
            <person name="Holland P.W.H."/>
            <person name="King N."/>
            <person name="Lang F.B.F."/>
            <person name="Roger A.J."/>
            <person name="Ruiz-Trillo I."/>
            <person name="Young S.K."/>
            <person name="Zeng Q."/>
            <person name="Gargeya S."/>
            <person name="Alvarado L."/>
            <person name="Berlin A."/>
            <person name="Chapman S.B."/>
            <person name="Chen Z."/>
            <person name="Freedman E."/>
            <person name="Gellesch M."/>
            <person name="Goldberg J."/>
            <person name="Griggs A."/>
            <person name="Gujja S."/>
            <person name="Heilman E."/>
            <person name="Heiman D."/>
            <person name="Howarth C."/>
            <person name="Mehta T."/>
            <person name="Neiman D."/>
            <person name="Pearson M."/>
            <person name="Roberts A."/>
            <person name="Saif S."/>
            <person name="Shea T."/>
            <person name="Shenoy N."/>
            <person name="Sisk P."/>
            <person name="Stolte C."/>
            <person name="Sykes S."/>
            <person name="White J."/>
            <person name="Yandava C."/>
            <person name="Haas B."/>
            <person name="Nusbaum C."/>
            <person name="Birren B."/>
        </authorList>
    </citation>
    <scope>NUCLEOTIDE SEQUENCE [LARGE SCALE GENOMIC DNA]</scope>
    <source>
        <strain evidence="2">ATCC 50818</strain>
    </source>
</reference>
<keyword evidence="1" id="KW-0472">Membrane</keyword>
<dbReference type="InParanoid" id="F2U0P6"/>
<evidence type="ECO:0000313" key="2">
    <source>
        <dbReference type="EMBL" id="EGD80974.1"/>
    </source>
</evidence>
<keyword evidence="1" id="KW-1133">Transmembrane helix</keyword>
<accession>F2U0P6</accession>
<dbReference type="EMBL" id="GL832958">
    <property type="protein sequence ID" value="EGD80974.1"/>
    <property type="molecule type" value="Genomic_DNA"/>
</dbReference>
<organism evidence="3">
    <name type="scientific">Salpingoeca rosetta (strain ATCC 50818 / BSB-021)</name>
    <dbReference type="NCBI Taxonomy" id="946362"/>
    <lineage>
        <taxon>Eukaryota</taxon>
        <taxon>Choanoflagellata</taxon>
        <taxon>Craspedida</taxon>
        <taxon>Salpingoecidae</taxon>
        <taxon>Salpingoeca</taxon>
    </lineage>
</organism>
<keyword evidence="1" id="KW-0812">Transmembrane</keyword>